<sequence>MKYRVFDIDNKAEYTKEMSFDELKDFFEPDIKIFGEEMHDKWEEVNDVDDLREYLEYKADGMRVEDGIEVIPDDMDILLEDNCTKAEAKKYLETGTTIYRDLEEGLEGYCEEWDNCCADDGYSDMVREMVRTHKPCTDWGCVEIEGKWYYIMYVL</sequence>
<dbReference type="EMBL" id="QRKN01000001">
    <property type="protein sequence ID" value="RHI25739.1"/>
    <property type="molecule type" value="Genomic_DNA"/>
</dbReference>
<comment type="caution">
    <text evidence="1">The sequence shown here is derived from an EMBL/GenBank/DDBJ whole genome shotgun (WGS) entry which is preliminary data.</text>
</comment>
<proteinExistence type="predicted"/>
<name>A0A414ZR69_9FIRM</name>
<evidence type="ECO:0000313" key="1">
    <source>
        <dbReference type="EMBL" id="RHI25739.1"/>
    </source>
</evidence>
<accession>A0A414ZR69</accession>
<dbReference type="Proteomes" id="UP000285865">
    <property type="component" value="Unassembled WGS sequence"/>
</dbReference>
<dbReference type="RefSeq" id="WP_118257215.1">
    <property type="nucleotide sequence ID" value="NZ_QRKN01000001.1"/>
</dbReference>
<gene>
    <name evidence="1" type="ORF">DW172_03390</name>
</gene>
<reference evidence="1 2" key="1">
    <citation type="submission" date="2018-08" db="EMBL/GenBank/DDBJ databases">
        <title>A genome reference for cultivated species of the human gut microbiota.</title>
        <authorList>
            <person name="Zou Y."/>
            <person name="Xue W."/>
            <person name="Luo G."/>
        </authorList>
    </citation>
    <scope>NUCLEOTIDE SEQUENCE [LARGE SCALE GENOMIC DNA]</scope>
    <source>
        <strain evidence="1 2">AM16-11</strain>
    </source>
</reference>
<evidence type="ECO:0008006" key="3">
    <source>
        <dbReference type="Google" id="ProtNLM"/>
    </source>
</evidence>
<dbReference type="AlphaFoldDB" id="A0A414ZR69"/>
<organism evidence="1 2">
    <name type="scientific">Agathobacter rectalis</name>
    <dbReference type="NCBI Taxonomy" id="39491"/>
    <lineage>
        <taxon>Bacteria</taxon>
        <taxon>Bacillati</taxon>
        <taxon>Bacillota</taxon>
        <taxon>Clostridia</taxon>
        <taxon>Lachnospirales</taxon>
        <taxon>Lachnospiraceae</taxon>
        <taxon>Agathobacter</taxon>
    </lineage>
</organism>
<protein>
    <recommendedName>
        <fullName evidence="3">Antirestriction protein</fullName>
    </recommendedName>
</protein>
<evidence type="ECO:0000313" key="2">
    <source>
        <dbReference type="Proteomes" id="UP000285865"/>
    </source>
</evidence>